<evidence type="ECO:0000313" key="3">
    <source>
        <dbReference type="Proteomes" id="UP000001511"/>
    </source>
</evidence>
<protein>
    <submittedName>
        <fullName evidence="2">Uncharacterized protein</fullName>
    </submittedName>
</protein>
<organism evidence="2 3">
    <name type="scientific">Nostoc azollae (strain 0708)</name>
    <name type="common">Anabaena azollae (strain 0708)</name>
    <dbReference type="NCBI Taxonomy" id="551115"/>
    <lineage>
        <taxon>Bacteria</taxon>
        <taxon>Bacillati</taxon>
        <taxon>Cyanobacteriota</taxon>
        <taxon>Cyanophyceae</taxon>
        <taxon>Nostocales</taxon>
        <taxon>Nostocaceae</taxon>
        <taxon>Trichormus</taxon>
    </lineage>
</organism>
<dbReference type="HOGENOM" id="CLU_136152_0_0_3"/>
<reference evidence="2 3" key="1">
    <citation type="journal article" date="2010" name="PLoS ONE">
        <title>Genome erosion in a nitrogen-fixing vertically transmitted endosymbiotic multicellular cyanobacterium.</title>
        <authorList>
            <person name="Ran L."/>
            <person name="Larsson J."/>
            <person name="Vigil-Stenman T."/>
            <person name="Nylander J.A."/>
            <person name="Ininbergs K."/>
            <person name="Zheng W.W."/>
            <person name="Lapidus A."/>
            <person name="Lowry S."/>
            <person name="Haselkorn R."/>
            <person name="Bergman B."/>
        </authorList>
    </citation>
    <scope>NUCLEOTIDE SEQUENCE [LARGE SCALE GENOMIC DNA]</scope>
    <source>
        <strain evidence="2 3">0708</strain>
    </source>
</reference>
<proteinExistence type="predicted"/>
<dbReference type="AlphaFoldDB" id="D7DY63"/>
<keyword evidence="1" id="KW-0812">Transmembrane</keyword>
<evidence type="ECO:0000313" key="2">
    <source>
        <dbReference type="EMBL" id="ADI65941.1"/>
    </source>
</evidence>
<name>D7DY63_NOSA0</name>
<keyword evidence="1" id="KW-1133">Transmembrane helix</keyword>
<dbReference type="eggNOG" id="ENOG5030577">
    <property type="taxonomic scope" value="Bacteria"/>
</dbReference>
<dbReference type="STRING" id="551115.Aazo_4757"/>
<dbReference type="OrthoDB" id="560533at2"/>
<dbReference type="RefSeq" id="WP_013192951.1">
    <property type="nucleotide sequence ID" value="NC_014248.1"/>
</dbReference>
<dbReference type="KEGG" id="naz:Aazo_4757"/>
<gene>
    <name evidence="2" type="ordered locus">Aazo_4757</name>
</gene>
<keyword evidence="1" id="KW-0472">Membrane</keyword>
<accession>D7DY63</accession>
<dbReference type="Proteomes" id="UP000001511">
    <property type="component" value="Chromosome"/>
</dbReference>
<sequence>MSNAQIFSSSLNYQGDYPCPVCRLGKVSQMPLMEAMSCDFCQEIFTVNLELQQIEMPSRQPPLVWWWNGYKWNQAQLEGVELGCGYVVAAIAFVILPTTLIAIGAYYFPPDRNFPFSSIPYIWTVLTFLLHLSIIIWILIEVYQIPIGAYLRAINRWRDGIIR</sequence>
<dbReference type="EMBL" id="CP002059">
    <property type="protein sequence ID" value="ADI65941.1"/>
    <property type="molecule type" value="Genomic_DNA"/>
</dbReference>
<feature type="transmembrane region" description="Helical" evidence="1">
    <location>
        <begin position="120"/>
        <end position="140"/>
    </location>
</feature>
<keyword evidence="3" id="KW-1185">Reference proteome</keyword>
<feature type="transmembrane region" description="Helical" evidence="1">
    <location>
        <begin position="86"/>
        <end position="108"/>
    </location>
</feature>
<evidence type="ECO:0000256" key="1">
    <source>
        <dbReference type="SAM" id="Phobius"/>
    </source>
</evidence>